<feature type="region of interest" description="Disordered" evidence="2">
    <location>
        <begin position="1"/>
        <end position="41"/>
    </location>
</feature>
<evidence type="ECO:0000256" key="2">
    <source>
        <dbReference type="SAM" id="MobiDB-lite"/>
    </source>
</evidence>
<evidence type="ECO:0008006" key="5">
    <source>
        <dbReference type="Google" id="ProtNLM"/>
    </source>
</evidence>
<dbReference type="GO" id="GO:0006574">
    <property type="term" value="P:L-valine catabolic process"/>
    <property type="evidence" value="ECO:0007669"/>
    <property type="project" value="TreeGrafter"/>
</dbReference>
<name>A0AAD6CJX0_9EURO</name>
<protein>
    <recommendedName>
        <fullName evidence="5">FAR1 domain-containing protein</fullName>
    </recommendedName>
</protein>
<accession>A0AAD6CJX0</accession>
<feature type="region of interest" description="Disordered" evidence="2">
    <location>
        <begin position="217"/>
        <end position="237"/>
    </location>
</feature>
<dbReference type="GO" id="GO:0004491">
    <property type="term" value="F:methylmalonate-semialdehyde dehydrogenase (acylating, NAD) activity"/>
    <property type="evidence" value="ECO:0007669"/>
    <property type="project" value="InterPro"/>
</dbReference>
<keyword evidence="4" id="KW-1185">Reference proteome</keyword>
<organism evidence="3 4">
    <name type="scientific">Penicillium frequentans</name>
    <dbReference type="NCBI Taxonomy" id="3151616"/>
    <lineage>
        <taxon>Eukaryota</taxon>
        <taxon>Fungi</taxon>
        <taxon>Dikarya</taxon>
        <taxon>Ascomycota</taxon>
        <taxon>Pezizomycotina</taxon>
        <taxon>Eurotiomycetes</taxon>
        <taxon>Eurotiomycetidae</taxon>
        <taxon>Eurotiales</taxon>
        <taxon>Aspergillaceae</taxon>
        <taxon>Penicillium</taxon>
    </lineage>
</organism>
<dbReference type="GO" id="GO:0006210">
    <property type="term" value="P:thymine catabolic process"/>
    <property type="evidence" value="ECO:0007669"/>
    <property type="project" value="TreeGrafter"/>
</dbReference>
<comment type="similarity">
    <text evidence="1">Belongs to the aldehyde dehydrogenase family.</text>
</comment>
<dbReference type="PANTHER" id="PTHR43866:SF3">
    <property type="entry name" value="METHYLMALONATE-SEMIALDEHYDE DEHYDROGENASE [ACYLATING], MITOCHONDRIAL"/>
    <property type="match status" value="1"/>
</dbReference>
<dbReference type="GO" id="GO:0005739">
    <property type="term" value="C:mitochondrion"/>
    <property type="evidence" value="ECO:0007669"/>
    <property type="project" value="TreeGrafter"/>
</dbReference>
<feature type="compositionally biased region" description="Polar residues" evidence="2">
    <location>
        <begin position="1"/>
        <end position="10"/>
    </location>
</feature>
<feature type="compositionally biased region" description="Polar residues" evidence="2">
    <location>
        <begin position="19"/>
        <end position="35"/>
    </location>
</feature>
<comment type="caution">
    <text evidence="3">The sequence shown here is derived from an EMBL/GenBank/DDBJ whole genome shotgun (WGS) entry which is preliminary data.</text>
</comment>
<sequence>MESFTQNSFDTRVYIPQTPAEQTSNTEEQTASTQLEDVPQEHRLEPPAEGIFLGKEKMLDHIRKHAFSKGYAIAIQKSTQLQTRLYIGCDRGGLQRAMGPDSPCIRRRLKASRKCGCPFKLYAKQTKDTDTWELQIKHAFHNHPADEDMAAHPAARRLTPEQRRHVKHLDAIGVKTKDIVTFLKLEQPSALFLPRDVSNELNKLRREKEAIALRDQLMSEPSQGLPEDQTKSLMLDL</sequence>
<dbReference type="EMBL" id="JAQIZZ010000008">
    <property type="protein sequence ID" value="KAJ5524611.1"/>
    <property type="molecule type" value="Genomic_DNA"/>
</dbReference>
<dbReference type="Proteomes" id="UP001220324">
    <property type="component" value="Unassembled WGS sequence"/>
</dbReference>
<evidence type="ECO:0000313" key="3">
    <source>
        <dbReference type="EMBL" id="KAJ5524611.1"/>
    </source>
</evidence>
<dbReference type="InterPro" id="IPR010061">
    <property type="entry name" value="MeMal-semiAld_DH"/>
</dbReference>
<evidence type="ECO:0000313" key="4">
    <source>
        <dbReference type="Proteomes" id="UP001220324"/>
    </source>
</evidence>
<proteinExistence type="inferred from homology"/>
<gene>
    <name evidence="3" type="ORF">N7494_011261</name>
</gene>
<evidence type="ECO:0000256" key="1">
    <source>
        <dbReference type="ARBA" id="ARBA00009986"/>
    </source>
</evidence>
<dbReference type="PANTHER" id="PTHR43866">
    <property type="entry name" value="MALONATE-SEMIALDEHYDE DEHYDROGENASE"/>
    <property type="match status" value="1"/>
</dbReference>
<reference evidence="3 4" key="1">
    <citation type="journal article" date="2023" name="IMA Fungus">
        <title>Comparative genomic study of the Penicillium genus elucidates a diverse pangenome and 15 lateral gene transfer events.</title>
        <authorList>
            <person name="Petersen C."/>
            <person name="Sorensen T."/>
            <person name="Nielsen M.R."/>
            <person name="Sondergaard T.E."/>
            <person name="Sorensen J.L."/>
            <person name="Fitzpatrick D.A."/>
            <person name="Frisvad J.C."/>
            <person name="Nielsen K.L."/>
        </authorList>
    </citation>
    <scope>NUCLEOTIDE SEQUENCE [LARGE SCALE GENOMIC DNA]</scope>
    <source>
        <strain evidence="3 4">IBT 35679</strain>
    </source>
</reference>
<dbReference type="AlphaFoldDB" id="A0AAD6CJX0"/>